<evidence type="ECO:0000313" key="2">
    <source>
        <dbReference type="Proteomes" id="UP000198211"/>
    </source>
</evidence>
<reference evidence="2" key="1">
    <citation type="submission" date="2017-03" db="EMBL/GenBank/DDBJ databases">
        <title>Phytopthora megakarya and P. palmivora, two closely related causual agents of cacao black pod achieved similar genome size and gene model numbers by different mechanisms.</title>
        <authorList>
            <person name="Ali S."/>
            <person name="Shao J."/>
            <person name="Larry D.J."/>
            <person name="Kronmiller B."/>
            <person name="Shen D."/>
            <person name="Strem M.D."/>
            <person name="Melnick R.L."/>
            <person name="Guiltinan M.J."/>
            <person name="Tyler B.M."/>
            <person name="Meinhardt L.W."/>
            <person name="Bailey B.A."/>
        </authorList>
    </citation>
    <scope>NUCLEOTIDE SEQUENCE [LARGE SCALE GENOMIC DNA]</scope>
    <source>
        <strain evidence="2">zdho120</strain>
    </source>
</reference>
<dbReference type="EMBL" id="NBNE01007494">
    <property type="protein sequence ID" value="OWZ00585.1"/>
    <property type="molecule type" value="Genomic_DNA"/>
</dbReference>
<dbReference type="Proteomes" id="UP000198211">
    <property type="component" value="Unassembled WGS sequence"/>
</dbReference>
<proteinExistence type="predicted"/>
<accession>A0A225V5H5</accession>
<comment type="caution">
    <text evidence="1">The sequence shown here is derived from an EMBL/GenBank/DDBJ whole genome shotgun (WGS) entry which is preliminary data.</text>
</comment>
<protein>
    <submittedName>
        <fullName evidence="1">Uncharacterized protein</fullName>
    </submittedName>
</protein>
<name>A0A225V5H5_9STRA</name>
<keyword evidence="2" id="KW-1185">Reference proteome</keyword>
<sequence>MSAIVCPVPANSSSVSQLLEMNAKQKHIGAVVRNIGAWEDISDEGVVKSFEKEIPKGPEVML</sequence>
<dbReference type="OrthoDB" id="99244at2759"/>
<gene>
    <name evidence="1" type="ORF">PHMEG_00028188</name>
</gene>
<dbReference type="AlphaFoldDB" id="A0A225V5H5"/>
<organism evidence="1 2">
    <name type="scientific">Phytophthora megakarya</name>
    <dbReference type="NCBI Taxonomy" id="4795"/>
    <lineage>
        <taxon>Eukaryota</taxon>
        <taxon>Sar</taxon>
        <taxon>Stramenopiles</taxon>
        <taxon>Oomycota</taxon>
        <taxon>Peronosporomycetes</taxon>
        <taxon>Peronosporales</taxon>
        <taxon>Peronosporaceae</taxon>
        <taxon>Phytophthora</taxon>
    </lineage>
</organism>
<evidence type="ECO:0000313" key="1">
    <source>
        <dbReference type="EMBL" id="OWZ00585.1"/>
    </source>
</evidence>